<protein>
    <recommendedName>
        <fullName evidence="3">F-box domain-containing protein</fullName>
    </recommendedName>
</protein>
<proteinExistence type="predicted"/>
<dbReference type="EMBL" id="CAJJDM010000072">
    <property type="protein sequence ID" value="CAD8083011.1"/>
    <property type="molecule type" value="Genomic_DNA"/>
</dbReference>
<organism evidence="1 2">
    <name type="scientific">Paramecium primaurelia</name>
    <dbReference type="NCBI Taxonomy" id="5886"/>
    <lineage>
        <taxon>Eukaryota</taxon>
        <taxon>Sar</taxon>
        <taxon>Alveolata</taxon>
        <taxon>Ciliophora</taxon>
        <taxon>Intramacronucleata</taxon>
        <taxon>Oligohymenophorea</taxon>
        <taxon>Peniculida</taxon>
        <taxon>Parameciidae</taxon>
        <taxon>Paramecium</taxon>
    </lineage>
</organism>
<dbReference type="Proteomes" id="UP000688137">
    <property type="component" value="Unassembled WGS sequence"/>
</dbReference>
<accession>A0A8S1MY34</accession>
<gene>
    <name evidence="1" type="ORF">PPRIM_AZ9-3.1.T0690065</name>
</gene>
<dbReference type="AlphaFoldDB" id="A0A8S1MY34"/>
<comment type="caution">
    <text evidence="1">The sequence shown here is derived from an EMBL/GenBank/DDBJ whole genome shotgun (WGS) entry which is preliminary data.</text>
</comment>
<reference evidence="1" key="1">
    <citation type="submission" date="2021-01" db="EMBL/GenBank/DDBJ databases">
        <authorList>
            <consortium name="Genoscope - CEA"/>
            <person name="William W."/>
        </authorList>
    </citation>
    <scope>NUCLEOTIDE SEQUENCE</scope>
</reference>
<evidence type="ECO:0008006" key="3">
    <source>
        <dbReference type="Google" id="ProtNLM"/>
    </source>
</evidence>
<sequence>MLRKLQKELDQLNKKQEKTQSSINNLFFSVEEIYLRQFRINHPILPNPNLIIRVRPEIINFIFAFLDYSSFLQFRLVSQNTNNQILYLLSLKLNKIQQQQNIKQLELNEIIENHPELGEQTESLLLQYQLSLDDLKKIRRQDICELSCIRVPPPIIETVLNLLKILLTQNNVEQQDNWHQYLRVLNDCQFLNQLLNFDILSITDDKLKLLQQITTMEERFIYSSSLFAYYIFKYIRTVVMLRQEPQYKIIFQIGLMRKDVAKLQRSVDKLQKILG</sequence>
<name>A0A8S1MY34_PARPR</name>
<evidence type="ECO:0000313" key="1">
    <source>
        <dbReference type="EMBL" id="CAD8083011.1"/>
    </source>
</evidence>
<evidence type="ECO:0000313" key="2">
    <source>
        <dbReference type="Proteomes" id="UP000688137"/>
    </source>
</evidence>
<keyword evidence="2" id="KW-1185">Reference proteome</keyword>